<reference evidence="1 2" key="1">
    <citation type="submission" date="2024-01" db="EMBL/GenBank/DDBJ databases">
        <authorList>
            <person name="Alioto T."/>
            <person name="Alioto T."/>
            <person name="Gomez Garrido J."/>
        </authorList>
    </citation>
    <scope>NUCLEOTIDE SEQUENCE [LARGE SCALE GENOMIC DNA]</scope>
</reference>
<accession>A0AAV1PFB9</accession>
<proteinExistence type="predicted"/>
<evidence type="ECO:0000313" key="1">
    <source>
        <dbReference type="EMBL" id="CAK6969182.1"/>
    </source>
</evidence>
<gene>
    <name evidence="1" type="ORF">FSCOSCO3_A004868</name>
</gene>
<organism evidence="1 2">
    <name type="scientific">Scomber scombrus</name>
    <name type="common">Atlantic mackerel</name>
    <name type="synonym">Scomber vernalis</name>
    <dbReference type="NCBI Taxonomy" id="13677"/>
    <lineage>
        <taxon>Eukaryota</taxon>
        <taxon>Metazoa</taxon>
        <taxon>Chordata</taxon>
        <taxon>Craniata</taxon>
        <taxon>Vertebrata</taxon>
        <taxon>Euteleostomi</taxon>
        <taxon>Actinopterygii</taxon>
        <taxon>Neopterygii</taxon>
        <taxon>Teleostei</taxon>
        <taxon>Neoteleostei</taxon>
        <taxon>Acanthomorphata</taxon>
        <taxon>Pelagiaria</taxon>
        <taxon>Scombriformes</taxon>
        <taxon>Scombridae</taxon>
        <taxon>Scomber</taxon>
    </lineage>
</organism>
<dbReference type="Proteomes" id="UP001314229">
    <property type="component" value="Unassembled WGS sequence"/>
</dbReference>
<protein>
    <submittedName>
        <fullName evidence="1">Uncharacterized protein</fullName>
    </submittedName>
</protein>
<dbReference type="AlphaFoldDB" id="A0AAV1PFB9"/>
<dbReference type="EMBL" id="CAWUFR010000131">
    <property type="protein sequence ID" value="CAK6969182.1"/>
    <property type="molecule type" value="Genomic_DNA"/>
</dbReference>
<sequence length="74" mass="8167">MEEHTACAAADQLFSLDLMGMTQNSVWLDTWPRHQTTVNANADLDGLLVDVNNNGLLTNHQPTWEIGMSKQGKA</sequence>
<evidence type="ECO:0000313" key="2">
    <source>
        <dbReference type="Proteomes" id="UP001314229"/>
    </source>
</evidence>
<keyword evidence="2" id="KW-1185">Reference proteome</keyword>
<comment type="caution">
    <text evidence="1">The sequence shown here is derived from an EMBL/GenBank/DDBJ whole genome shotgun (WGS) entry which is preliminary data.</text>
</comment>
<name>A0AAV1PFB9_SCOSC</name>